<sequence>MKFHRLLDTSEWRKVLCDHDFRVLGAGIERMLTLARQSKKLYWWDGEGFKVMHCNLDVGVLVSAGSGKEDRKDMCRWCVIITVDELEECFYWSQKRPSKGSQRRVLRAKIDKLTQVLTVFDTVPGPNDLCIRQEHTDSGLDVLW</sequence>
<dbReference type="GeneID" id="42057090"/>
<name>A0A1L7W299_FUSPR</name>
<evidence type="ECO:0000313" key="1">
    <source>
        <dbReference type="EMBL" id="CZR46774.1"/>
    </source>
</evidence>
<proteinExistence type="predicted"/>
<dbReference type="EMBL" id="FJOF01000010">
    <property type="protein sequence ID" value="CZR46774.1"/>
    <property type="molecule type" value="Genomic_DNA"/>
</dbReference>
<dbReference type="RefSeq" id="XP_031087308.1">
    <property type="nucleotide sequence ID" value="XM_031221783.1"/>
</dbReference>
<accession>A0A1L7W299</accession>
<dbReference type="AlphaFoldDB" id="A0A1L7W299"/>
<comment type="caution">
    <text evidence="1">The sequence shown here is derived from an EMBL/GenBank/DDBJ whole genome shotgun (WGS) entry which is preliminary data.</text>
</comment>
<evidence type="ECO:0000313" key="2">
    <source>
        <dbReference type="Proteomes" id="UP000183971"/>
    </source>
</evidence>
<protein>
    <submittedName>
        <fullName evidence="1">Uncharacterized protein</fullName>
    </submittedName>
</protein>
<dbReference type="Proteomes" id="UP000183971">
    <property type="component" value="Unassembled WGS sequence"/>
</dbReference>
<reference evidence="2" key="1">
    <citation type="journal article" date="2016" name="Genome Biol. Evol.">
        <title>Comparative 'omics' of the Fusarium fujikuroi species complex highlights differences in genetic potential and metabolite synthesis.</title>
        <authorList>
            <person name="Niehaus E.-M."/>
            <person name="Muensterkoetter M."/>
            <person name="Proctor R.H."/>
            <person name="Brown D.W."/>
            <person name="Sharon A."/>
            <person name="Idan Y."/>
            <person name="Oren-Young L."/>
            <person name="Sieber C.M."/>
            <person name="Novak O."/>
            <person name="Pencik A."/>
            <person name="Tarkowska D."/>
            <person name="Hromadova K."/>
            <person name="Freeman S."/>
            <person name="Maymon M."/>
            <person name="Elazar M."/>
            <person name="Youssef S.A."/>
            <person name="El-Shabrawy E.S.M."/>
            <person name="Shalaby A.B.A."/>
            <person name="Houterman P."/>
            <person name="Brock N.L."/>
            <person name="Burkhardt I."/>
            <person name="Tsavkelova E.A."/>
            <person name="Dickschat J.S."/>
            <person name="Galuszka P."/>
            <person name="Gueldener U."/>
            <person name="Tudzynski B."/>
        </authorList>
    </citation>
    <scope>NUCLEOTIDE SEQUENCE [LARGE SCALE GENOMIC DNA]</scope>
    <source>
        <strain evidence="2">ET1</strain>
    </source>
</reference>
<organism evidence="1 2">
    <name type="scientific">Fusarium proliferatum (strain ET1)</name>
    <name type="common">Orchid endophyte fungus</name>
    <dbReference type="NCBI Taxonomy" id="1227346"/>
    <lineage>
        <taxon>Eukaryota</taxon>
        <taxon>Fungi</taxon>
        <taxon>Dikarya</taxon>
        <taxon>Ascomycota</taxon>
        <taxon>Pezizomycotina</taxon>
        <taxon>Sordariomycetes</taxon>
        <taxon>Hypocreomycetidae</taxon>
        <taxon>Hypocreales</taxon>
        <taxon>Nectriaceae</taxon>
        <taxon>Fusarium</taxon>
        <taxon>Fusarium fujikuroi species complex</taxon>
    </lineage>
</organism>
<keyword evidence="2" id="KW-1185">Reference proteome</keyword>
<gene>
    <name evidence="1" type="ORF">FPRO_12225</name>
</gene>
<dbReference type="VEuPathDB" id="FungiDB:FPRO_12225"/>